<comment type="similarity">
    <text evidence="1">Belongs to the peptidase C1 family.</text>
</comment>
<dbReference type="PROSITE" id="PS00139">
    <property type="entry name" value="THIOL_PROTEASE_CYS"/>
    <property type="match status" value="1"/>
</dbReference>
<evidence type="ECO:0000313" key="11">
    <source>
        <dbReference type="Proteomes" id="UP000077202"/>
    </source>
</evidence>
<evidence type="ECO:0000313" key="10">
    <source>
        <dbReference type="EMBL" id="OAE18723.1"/>
    </source>
</evidence>
<reference evidence="10" key="1">
    <citation type="submission" date="2016-03" db="EMBL/GenBank/DDBJ databases">
        <title>Mechanisms controlling the formation of the plant cell surface in tip-growing cells are functionally conserved among land plants.</title>
        <authorList>
            <person name="Honkanen S."/>
            <person name="Jones V.A."/>
            <person name="Morieri G."/>
            <person name="Champion C."/>
            <person name="Hetherington A.J."/>
            <person name="Kelly S."/>
            <person name="Saint-Marcoux D."/>
            <person name="Proust H."/>
            <person name="Prescott H."/>
            <person name="Dolan L."/>
        </authorList>
    </citation>
    <scope>NUCLEOTIDE SEQUENCE [LARGE SCALE GENOMIC DNA]</scope>
    <source>
        <tissue evidence="10">Whole gametophyte</tissue>
    </source>
</reference>
<gene>
    <name evidence="10" type="ORF">AXG93_4846s1140</name>
</gene>
<keyword evidence="5" id="KW-0788">Thiol protease</keyword>
<evidence type="ECO:0000256" key="1">
    <source>
        <dbReference type="ARBA" id="ARBA00008455"/>
    </source>
</evidence>
<evidence type="ECO:0000256" key="2">
    <source>
        <dbReference type="ARBA" id="ARBA00022670"/>
    </source>
</evidence>
<dbReference type="Proteomes" id="UP000077202">
    <property type="component" value="Unassembled WGS sequence"/>
</dbReference>
<keyword evidence="7" id="KW-0325">Glycoprotein</keyword>
<proteinExistence type="inferred from homology"/>
<feature type="chain" id="PRO_5018680385" description="Peptidase C1A papain C-terminal domain-containing protein" evidence="8">
    <location>
        <begin position="29"/>
        <end position="402"/>
    </location>
</feature>
<dbReference type="FunFam" id="3.90.70.10:FF:000081">
    <property type="entry name" value="cathepsin B-like protease 2"/>
    <property type="match status" value="1"/>
</dbReference>
<dbReference type="Pfam" id="PF08127">
    <property type="entry name" value="Propeptide_C1"/>
    <property type="match status" value="1"/>
</dbReference>
<evidence type="ECO:0000256" key="6">
    <source>
        <dbReference type="ARBA" id="ARBA00023157"/>
    </source>
</evidence>
<dbReference type="SUPFAM" id="SSF54001">
    <property type="entry name" value="Cysteine proteinases"/>
    <property type="match status" value="1"/>
</dbReference>
<keyword evidence="3 8" id="KW-0732">Signal</keyword>
<evidence type="ECO:0000256" key="3">
    <source>
        <dbReference type="ARBA" id="ARBA00022729"/>
    </source>
</evidence>
<dbReference type="InterPro" id="IPR012599">
    <property type="entry name" value="Propeptide_C1A"/>
</dbReference>
<evidence type="ECO:0000256" key="4">
    <source>
        <dbReference type="ARBA" id="ARBA00022801"/>
    </source>
</evidence>
<accession>A0A176VDW2</accession>
<dbReference type="InterPro" id="IPR025660">
    <property type="entry name" value="Pept_his_AS"/>
</dbReference>
<dbReference type="InterPro" id="IPR025661">
    <property type="entry name" value="Pept_asp_AS"/>
</dbReference>
<feature type="domain" description="Peptidase C1A papain C-terminal" evidence="9">
    <location>
        <begin position="120"/>
        <end position="353"/>
    </location>
</feature>
<organism evidence="10 11">
    <name type="scientific">Marchantia polymorpha subsp. ruderalis</name>
    <dbReference type="NCBI Taxonomy" id="1480154"/>
    <lineage>
        <taxon>Eukaryota</taxon>
        <taxon>Viridiplantae</taxon>
        <taxon>Streptophyta</taxon>
        <taxon>Embryophyta</taxon>
        <taxon>Marchantiophyta</taxon>
        <taxon>Marchantiopsida</taxon>
        <taxon>Marchantiidae</taxon>
        <taxon>Marchantiales</taxon>
        <taxon>Marchantiaceae</taxon>
        <taxon>Marchantia</taxon>
    </lineage>
</organism>
<dbReference type="CDD" id="cd02620">
    <property type="entry name" value="Peptidase_C1A_CathepsinB"/>
    <property type="match status" value="1"/>
</dbReference>
<dbReference type="PRINTS" id="PR00705">
    <property type="entry name" value="PAPAIN"/>
</dbReference>
<sequence>MGRHTNEGLVLARLVVVVLVSLGVVAEAGRAELLSAEEQLLLEETRPILQRSMVDRVNADKRATWKAALNSRLEKHTVKDFKRLCGTIMTPVPDLDSSSFPVLEPGRNDARGRTISPADLPESFDAREAWPHCRTISEILDQGHCGSCWAFGAVESLSDRFCIHGFENVTLSENDLLSCCGFECGYGCEGGYPFRAWQYFKRTGVVSATCDPYFDNVGCGHPGCSPVYDTPVCNKACVNDDLWAENKHFATSAYYLPSDPEALKLELYTNGPIELSFNVYEDFAHYTSGVYQHLYGDYMGGHAVKLVGWGVENGVDFWTVANSWNTEWGEKGYFRIVRGTNECGIETSAVAGIPFVQGGKRSRVAEMYRIVVSVKPLELLANLKPASGRQCLEMSMYHIFIG</sequence>
<keyword evidence="11" id="KW-1185">Reference proteome</keyword>
<evidence type="ECO:0000256" key="5">
    <source>
        <dbReference type="ARBA" id="ARBA00022807"/>
    </source>
</evidence>
<dbReference type="EMBL" id="LVLJ01004022">
    <property type="protein sequence ID" value="OAE18723.1"/>
    <property type="molecule type" value="Genomic_DNA"/>
</dbReference>
<comment type="caution">
    <text evidence="10">The sequence shown here is derived from an EMBL/GenBank/DDBJ whole genome shotgun (WGS) entry which is preliminary data.</text>
</comment>
<dbReference type="InterPro" id="IPR000668">
    <property type="entry name" value="Peptidase_C1A_C"/>
</dbReference>
<dbReference type="SMART" id="SM00645">
    <property type="entry name" value="Pept_C1"/>
    <property type="match status" value="1"/>
</dbReference>
<evidence type="ECO:0000259" key="9">
    <source>
        <dbReference type="SMART" id="SM00645"/>
    </source>
</evidence>
<dbReference type="Gene3D" id="3.90.70.10">
    <property type="entry name" value="Cysteine proteinases"/>
    <property type="match status" value="1"/>
</dbReference>
<dbReference type="GO" id="GO:0004197">
    <property type="term" value="F:cysteine-type endopeptidase activity"/>
    <property type="evidence" value="ECO:0007669"/>
    <property type="project" value="InterPro"/>
</dbReference>
<evidence type="ECO:0000256" key="7">
    <source>
        <dbReference type="ARBA" id="ARBA00023180"/>
    </source>
</evidence>
<dbReference type="GO" id="GO:0006508">
    <property type="term" value="P:proteolysis"/>
    <property type="evidence" value="ECO:0007669"/>
    <property type="project" value="UniProtKB-KW"/>
</dbReference>
<dbReference type="PROSITE" id="PS00639">
    <property type="entry name" value="THIOL_PROTEASE_HIS"/>
    <property type="match status" value="1"/>
</dbReference>
<keyword evidence="4" id="KW-0378">Hydrolase</keyword>
<protein>
    <recommendedName>
        <fullName evidence="9">Peptidase C1A papain C-terminal domain-containing protein</fullName>
    </recommendedName>
</protein>
<dbReference type="InterPro" id="IPR013128">
    <property type="entry name" value="Peptidase_C1A"/>
</dbReference>
<keyword evidence="6" id="KW-1015">Disulfide bond</keyword>
<dbReference type="AlphaFoldDB" id="A0A176VDW2"/>
<dbReference type="PANTHER" id="PTHR12411">
    <property type="entry name" value="CYSTEINE PROTEASE FAMILY C1-RELATED"/>
    <property type="match status" value="1"/>
</dbReference>
<name>A0A176VDW2_MARPO</name>
<dbReference type="InterPro" id="IPR038765">
    <property type="entry name" value="Papain-like_cys_pep_sf"/>
</dbReference>
<feature type="signal peptide" evidence="8">
    <location>
        <begin position="1"/>
        <end position="28"/>
    </location>
</feature>
<dbReference type="PROSITE" id="PS00640">
    <property type="entry name" value="THIOL_PROTEASE_ASN"/>
    <property type="match status" value="1"/>
</dbReference>
<keyword evidence="2" id="KW-0645">Protease</keyword>
<dbReference type="Pfam" id="PF00112">
    <property type="entry name" value="Peptidase_C1"/>
    <property type="match status" value="1"/>
</dbReference>
<dbReference type="InterPro" id="IPR000169">
    <property type="entry name" value="Pept_cys_AS"/>
</dbReference>
<evidence type="ECO:0000256" key="8">
    <source>
        <dbReference type="SAM" id="SignalP"/>
    </source>
</evidence>